<evidence type="ECO:0000256" key="4">
    <source>
        <dbReference type="ARBA" id="ARBA00023136"/>
    </source>
</evidence>
<feature type="transmembrane region" description="Helical" evidence="5">
    <location>
        <begin position="97"/>
        <end position="117"/>
    </location>
</feature>
<feature type="transmembrane region" description="Helical" evidence="5">
    <location>
        <begin position="58"/>
        <end position="76"/>
    </location>
</feature>
<evidence type="ECO:0000313" key="8">
    <source>
        <dbReference type="Proteomes" id="UP000274762"/>
    </source>
</evidence>
<gene>
    <name evidence="7" type="ORF">DFJ75_4298</name>
</gene>
<dbReference type="EMBL" id="RBKV01000001">
    <property type="protein sequence ID" value="RKR97427.1"/>
    <property type="molecule type" value="Genomic_DNA"/>
</dbReference>
<accession>A0A495K805</accession>
<comment type="subcellular location">
    <subcellularLocation>
        <location evidence="1">Endomembrane system</location>
        <topology evidence="1">Multi-pass membrane protein</topology>
    </subcellularLocation>
</comment>
<dbReference type="RefSeq" id="WP_245969149.1">
    <property type="nucleotide sequence ID" value="NZ_CBCRXS010000007.1"/>
</dbReference>
<keyword evidence="2 5" id="KW-0812">Transmembrane</keyword>
<feature type="domain" description="DUF202" evidence="6">
    <location>
        <begin position="17"/>
        <end position="83"/>
    </location>
</feature>
<evidence type="ECO:0000256" key="2">
    <source>
        <dbReference type="ARBA" id="ARBA00022692"/>
    </source>
</evidence>
<keyword evidence="3 5" id="KW-1133">Transmembrane helix</keyword>
<sequence length="119" mass="12259">MSDDLGEQPVPGAVDARFTLAAERTVLSWIRTSLGMIAAGMAILHVLPSFSSSLVRDVVGVGLVAMGAIASVVGAMRWRQTTNALRGGGPMPGPAPIWLLIGILVVLSLTVLVATLADP</sequence>
<evidence type="ECO:0000259" key="6">
    <source>
        <dbReference type="Pfam" id="PF02656"/>
    </source>
</evidence>
<dbReference type="GO" id="GO:0012505">
    <property type="term" value="C:endomembrane system"/>
    <property type="evidence" value="ECO:0007669"/>
    <property type="project" value="UniProtKB-SubCell"/>
</dbReference>
<name>A0A495K805_WILMA</name>
<feature type="transmembrane region" description="Helical" evidence="5">
    <location>
        <begin position="26"/>
        <end position="46"/>
    </location>
</feature>
<dbReference type="Pfam" id="PF02656">
    <property type="entry name" value="DUF202"/>
    <property type="match status" value="1"/>
</dbReference>
<comment type="caution">
    <text evidence="7">The sequence shown here is derived from an EMBL/GenBank/DDBJ whole genome shotgun (WGS) entry which is preliminary data.</text>
</comment>
<evidence type="ECO:0000256" key="5">
    <source>
        <dbReference type="SAM" id="Phobius"/>
    </source>
</evidence>
<proteinExistence type="predicted"/>
<dbReference type="InterPro" id="IPR003807">
    <property type="entry name" value="DUF202"/>
</dbReference>
<reference evidence="7 8" key="1">
    <citation type="submission" date="2018-10" db="EMBL/GenBank/DDBJ databases">
        <title>Sequencing the genomes of 1000 actinobacteria strains.</title>
        <authorList>
            <person name="Klenk H.-P."/>
        </authorList>
    </citation>
    <scope>NUCLEOTIDE SEQUENCE [LARGE SCALE GENOMIC DNA]</scope>
    <source>
        <strain evidence="7 8">DSM 44343</strain>
    </source>
</reference>
<evidence type="ECO:0000313" key="7">
    <source>
        <dbReference type="EMBL" id="RKR97427.1"/>
    </source>
</evidence>
<dbReference type="Proteomes" id="UP000274762">
    <property type="component" value="Unassembled WGS sequence"/>
</dbReference>
<evidence type="ECO:0000256" key="1">
    <source>
        <dbReference type="ARBA" id="ARBA00004127"/>
    </source>
</evidence>
<evidence type="ECO:0000256" key="3">
    <source>
        <dbReference type="ARBA" id="ARBA00022989"/>
    </source>
</evidence>
<organism evidence="7 8">
    <name type="scientific">Williamsia marianensis</name>
    <dbReference type="NCBI Taxonomy" id="85044"/>
    <lineage>
        <taxon>Bacteria</taxon>
        <taxon>Bacillati</taxon>
        <taxon>Actinomycetota</taxon>
        <taxon>Actinomycetes</taxon>
        <taxon>Mycobacteriales</taxon>
        <taxon>Nocardiaceae</taxon>
        <taxon>Williamsia</taxon>
    </lineage>
</organism>
<dbReference type="AlphaFoldDB" id="A0A495K805"/>
<keyword evidence="4 5" id="KW-0472">Membrane</keyword>
<protein>
    <submittedName>
        <fullName evidence="7">Putative membrane protein</fullName>
    </submittedName>
</protein>